<dbReference type="STRING" id="119641.SAMN05421842_12116"/>
<feature type="domain" description="DUF1540" evidence="1">
    <location>
        <begin position="66"/>
        <end position="102"/>
    </location>
</feature>
<proteinExistence type="predicted"/>
<dbReference type="InterPro" id="IPR011437">
    <property type="entry name" value="DUF1540"/>
</dbReference>
<feature type="domain" description="DUF1540" evidence="1">
    <location>
        <begin position="4"/>
        <end position="42"/>
    </location>
</feature>
<sequence>MQKINCNVNNCSHNNSGTCYANRVDIGGKSAQKDCDTCCGSFLDEKNYGDLTNNTNNPGECDCLVCNVETCTHNCNKLCNLSSINVNGANPNMYTETNCKSFSCKVS</sequence>
<keyword evidence="3" id="KW-1185">Reference proteome</keyword>
<name>A0A1I1PUN9_9CLOT</name>
<protein>
    <recommendedName>
        <fullName evidence="1">DUF1540 domain-containing protein</fullName>
    </recommendedName>
</protein>
<dbReference type="Proteomes" id="UP000199263">
    <property type="component" value="Unassembled WGS sequence"/>
</dbReference>
<evidence type="ECO:0000313" key="2">
    <source>
        <dbReference type="EMBL" id="SFD13654.1"/>
    </source>
</evidence>
<dbReference type="OrthoDB" id="9792226at2"/>
<accession>A0A1I1PUN9</accession>
<evidence type="ECO:0000313" key="3">
    <source>
        <dbReference type="Proteomes" id="UP000199263"/>
    </source>
</evidence>
<dbReference type="AlphaFoldDB" id="A0A1I1PUN9"/>
<reference evidence="2 3" key="1">
    <citation type="submission" date="2016-10" db="EMBL/GenBank/DDBJ databases">
        <authorList>
            <person name="de Groot N.N."/>
        </authorList>
    </citation>
    <scope>NUCLEOTIDE SEQUENCE [LARGE SCALE GENOMIC DNA]</scope>
    <source>
        <strain evidence="2 3">DSM 12992</strain>
    </source>
</reference>
<evidence type="ECO:0000259" key="1">
    <source>
        <dbReference type="Pfam" id="PF07561"/>
    </source>
</evidence>
<dbReference type="Pfam" id="PF07561">
    <property type="entry name" value="DUF1540"/>
    <property type="match status" value="2"/>
</dbReference>
<organism evidence="2 3">
    <name type="scientific">Clostridium uliginosum</name>
    <dbReference type="NCBI Taxonomy" id="119641"/>
    <lineage>
        <taxon>Bacteria</taxon>
        <taxon>Bacillati</taxon>
        <taxon>Bacillota</taxon>
        <taxon>Clostridia</taxon>
        <taxon>Eubacteriales</taxon>
        <taxon>Clostridiaceae</taxon>
        <taxon>Clostridium</taxon>
    </lineage>
</organism>
<gene>
    <name evidence="2" type="ORF">SAMN05421842_12116</name>
</gene>
<dbReference type="RefSeq" id="WP_090092503.1">
    <property type="nucleotide sequence ID" value="NZ_FOMG01000021.1"/>
</dbReference>
<dbReference type="EMBL" id="FOMG01000021">
    <property type="protein sequence ID" value="SFD13654.1"/>
    <property type="molecule type" value="Genomic_DNA"/>
</dbReference>